<dbReference type="Proteomes" id="UP000314294">
    <property type="component" value="Unassembled WGS sequence"/>
</dbReference>
<feature type="region of interest" description="Disordered" evidence="1">
    <location>
        <begin position="1"/>
        <end position="55"/>
    </location>
</feature>
<protein>
    <submittedName>
        <fullName evidence="2">Uncharacterized protein</fullName>
    </submittedName>
</protein>
<comment type="caution">
    <text evidence="2">The sequence shown here is derived from an EMBL/GenBank/DDBJ whole genome shotgun (WGS) entry which is preliminary data.</text>
</comment>
<sequence length="119" mass="13288">MQEDLGSKTQDHLTEDKRKCGDLSRQGLMREWATAETGMRTRTARPTGPKSRTQTAEMVLYPLLRKNQGLESGKQAEGIIGRREQAEVDKRDYRALVPGCELTIWQGMSAGLENIKPGA</sequence>
<keyword evidence="3" id="KW-1185">Reference proteome</keyword>
<name>A0A4Z2ESE8_9TELE</name>
<reference evidence="2 3" key="1">
    <citation type="submission" date="2019-03" db="EMBL/GenBank/DDBJ databases">
        <title>First draft genome of Liparis tanakae, snailfish: a comprehensive survey of snailfish specific genes.</title>
        <authorList>
            <person name="Kim W."/>
            <person name="Song I."/>
            <person name="Jeong J.-H."/>
            <person name="Kim D."/>
            <person name="Kim S."/>
            <person name="Ryu S."/>
            <person name="Song J.Y."/>
            <person name="Lee S.K."/>
        </authorList>
    </citation>
    <scope>NUCLEOTIDE SEQUENCE [LARGE SCALE GENOMIC DNA]</scope>
    <source>
        <tissue evidence="2">Muscle</tissue>
    </source>
</reference>
<accession>A0A4Z2ESE8</accession>
<gene>
    <name evidence="2" type="ORF">EYF80_058114</name>
</gene>
<evidence type="ECO:0000256" key="1">
    <source>
        <dbReference type="SAM" id="MobiDB-lite"/>
    </source>
</evidence>
<dbReference type="EMBL" id="SRLO01003203">
    <property type="protein sequence ID" value="TNN31728.1"/>
    <property type="molecule type" value="Genomic_DNA"/>
</dbReference>
<proteinExistence type="predicted"/>
<dbReference type="AlphaFoldDB" id="A0A4Z2ESE8"/>
<feature type="compositionally biased region" description="Basic and acidic residues" evidence="1">
    <location>
        <begin position="1"/>
        <end position="22"/>
    </location>
</feature>
<organism evidence="2 3">
    <name type="scientific">Liparis tanakae</name>
    <name type="common">Tanaka's snailfish</name>
    <dbReference type="NCBI Taxonomy" id="230148"/>
    <lineage>
        <taxon>Eukaryota</taxon>
        <taxon>Metazoa</taxon>
        <taxon>Chordata</taxon>
        <taxon>Craniata</taxon>
        <taxon>Vertebrata</taxon>
        <taxon>Euteleostomi</taxon>
        <taxon>Actinopterygii</taxon>
        <taxon>Neopterygii</taxon>
        <taxon>Teleostei</taxon>
        <taxon>Neoteleostei</taxon>
        <taxon>Acanthomorphata</taxon>
        <taxon>Eupercaria</taxon>
        <taxon>Perciformes</taxon>
        <taxon>Cottioidei</taxon>
        <taxon>Cottales</taxon>
        <taxon>Liparidae</taxon>
        <taxon>Liparis</taxon>
    </lineage>
</organism>
<evidence type="ECO:0000313" key="2">
    <source>
        <dbReference type="EMBL" id="TNN31728.1"/>
    </source>
</evidence>
<evidence type="ECO:0000313" key="3">
    <source>
        <dbReference type="Proteomes" id="UP000314294"/>
    </source>
</evidence>